<evidence type="ECO:0000256" key="3">
    <source>
        <dbReference type="ARBA" id="ARBA00022475"/>
    </source>
</evidence>
<evidence type="ECO:0000256" key="4">
    <source>
        <dbReference type="ARBA" id="ARBA00022692"/>
    </source>
</evidence>
<feature type="domain" description="Major facilitator superfamily (MFS) profile" evidence="8">
    <location>
        <begin position="1"/>
        <end position="383"/>
    </location>
</feature>
<dbReference type="Pfam" id="PF07690">
    <property type="entry name" value="MFS_1"/>
    <property type="match status" value="1"/>
</dbReference>
<evidence type="ECO:0000256" key="6">
    <source>
        <dbReference type="ARBA" id="ARBA00023136"/>
    </source>
</evidence>
<feature type="transmembrane region" description="Helical" evidence="7">
    <location>
        <begin position="25"/>
        <end position="42"/>
    </location>
</feature>
<keyword evidence="2" id="KW-0813">Transport</keyword>
<accession>A0ABQ2NMF2</accession>
<evidence type="ECO:0000313" key="10">
    <source>
        <dbReference type="Proteomes" id="UP000641206"/>
    </source>
</evidence>
<keyword evidence="5 7" id="KW-1133">Transmembrane helix</keyword>
<evidence type="ECO:0000256" key="7">
    <source>
        <dbReference type="SAM" id="Phobius"/>
    </source>
</evidence>
<keyword evidence="6 7" id="KW-0472">Membrane</keyword>
<sequence>MYQAALPFLVFHINGGAAELSLANTFYIAPQAIVLIFGGVFTDRWNRKYTLVITDLIKTLSVFLIFLLLLFGELKMFHVYGLTASLGIVSTFSRPTTRGIIPQLVRKDQLVNANSLRAISRQVSQMLAPVAGGFLISAVGIFVVFGINTFTFLFSALFISTIHLYHKTAKTSDEKDNKQSYWKDLADGFKTVKSINWLFIGILVSSINNIFVASFDVIALPIYIRETFQTAELSGAEVYGFTLSSMAIGALLSAFWMGRQKNLPSRGILYYTLIGFTGIAVFLLTLSHSIIITLFITTIIGFLMTTFIIVWESLLQDLIDNDKLGRITSIDMFGGLVLLPVGYWIFGFLIEATNAALVIKITGLGIILMAGIPMLFSSVRKLK</sequence>
<feature type="transmembrane region" description="Helical" evidence="7">
    <location>
        <begin position="356"/>
        <end position="376"/>
    </location>
</feature>
<feature type="transmembrane region" description="Helical" evidence="7">
    <location>
        <begin position="290"/>
        <end position="311"/>
    </location>
</feature>
<feature type="transmembrane region" description="Helical" evidence="7">
    <location>
        <begin position="268"/>
        <end position="284"/>
    </location>
</feature>
<feature type="transmembrane region" description="Helical" evidence="7">
    <location>
        <begin position="236"/>
        <end position="256"/>
    </location>
</feature>
<dbReference type="SUPFAM" id="SSF103473">
    <property type="entry name" value="MFS general substrate transporter"/>
    <property type="match status" value="1"/>
</dbReference>
<dbReference type="InterPro" id="IPR011701">
    <property type="entry name" value="MFS"/>
</dbReference>
<dbReference type="PANTHER" id="PTHR23513">
    <property type="entry name" value="INTEGRAL MEMBRANE EFFLUX PROTEIN-RELATED"/>
    <property type="match status" value="1"/>
</dbReference>
<dbReference type="CDD" id="cd06173">
    <property type="entry name" value="MFS_MefA_like"/>
    <property type="match status" value="1"/>
</dbReference>
<keyword evidence="3" id="KW-1003">Cell membrane</keyword>
<dbReference type="InterPro" id="IPR036259">
    <property type="entry name" value="MFS_trans_sf"/>
</dbReference>
<comment type="caution">
    <text evidence="9">The sequence shown here is derived from an EMBL/GenBank/DDBJ whole genome shotgun (WGS) entry which is preliminary data.</text>
</comment>
<organism evidence="9 10">
    <name type="scientific">Oceanobacillus neutriphilus</name>
    <dbReference type="NCBI Taxonomy" id="531815"/>
    <lineage>
        <taxon>Bacteria</taxon>
        <taxon>Bacillati</taxon>
        <taxon>Bacillota</taxon>
        <taxon>Bacilli</taxon>
        <taxon>Bacillales</taxon>
        <taxon>Bacillaceae</taxon>
        <taxon>Oceanobacillus</taxon>
    </lineage>
</organism>
<evidence type="ECO:0000259" key="8">
    <source>
        <dbReference type="PROSITE" id="PS50850"/>
    </source>
</evidence>
<dbReference type="PROSITE" id="PS50850">
    <property type="entry name" value="MFS"/>
    <property type="match status" value="1"/>
</dbReference>
<dbReference type="Proteomes" id="UP000641206">
    <property type="component" value="Unassembled WGS sequence"/>
</dbReference>
<feature type="transmembrane region" description="Helical" evidence="7">
    <location>
        <begin position="49"/>
        <end position="71"/>
    </location>
</feature>
<evidence type="ECO:0000313" key="9">
    <source>
        <dbReference type="EMBL" id="GGP07091.1"/>
    </source>
</evidence>
<name>A0ABQ2NMF2_9BACI</name>
<evidence type="ECO:0000256" key="5">
    <source>
        <dbReference type="ARBA" id="ARBA00022989"/>
    </source>
</evidence>
<dbReference type="InterPro" id="IPR020846">
    <property type="entry name" value="MFS_dom"/>
</dbReference>
<dbReference type="Gene3D" id="1.20.1250.20">
    <property type="entry name" value="MFS general substrate transporter like domains"/>
    <property type="match status" value="1"/>
</dbReference>
<gene>
    <name evidence="9" type="ORF">GCM10011346_01690</name>
</gene>
<feature type="transmembrane region" description="Helical" evidence="7">
    <location>
        <begin position="332"/>
        <end position="350"/>
    </location>
</feature>
<evidence type="ECO:0000256" key="1">
    <source>
        <dbReference type="ARBA" id="ARBA00004651"/>
    </source>
</evidence>
<proteinExistence type="predicted"/>
<protein>
    <submittedName>
        <fullName evidence="9">MFS transporter</fullName>
    </submittedName>
</protein>
<keyword evidence="4 7" id="KW-0812">Transmembrane</keyword>
<feature type="transmembrane region" description="Helical" evidence="7">
    <location>
        <begin position="197"/>
        <end position="224"/>
    </location>
</feature>
<evidence type="ECO:0000256" key="2">
    <source>
        <dbReference type="ARBA" id="ARBA00022448"/>
    </source>
</evidence>
<keyword evidence="10" id="KW-1185">Reference proteome</keyword>
<comment type="subcellular location">
    <subcellularLocation>
        <location evidence="1">Cell membrane</location>
        <topology evidence="1">Multi-pass membrane protein</topology>
    </subcellularLocation>
</comment>
<reference evidence="10" key="1">
    <citation type="journal article" date="2019" name="Int. J. Syst. Evol. Microbiol.">
        <title>The Global Catalogue of Microorganisms (GCM) 10K type strain sequencing project: providing services to taxonomists for standard genome sequencing and annotation.</title>
        <authorList>
            <consortium name="The Broad Institute Genomics Platform"/>
            <consortium name="The Broad Institute Genome Sequencing Center for Infectious Disease"/>
            <person name="Wu L."/>
            <person name="Ma J."/>
        </authorList>
    </citation>
    <scope>NUCLEOTIDE SEQUENCE [LARGE SCALE GENOMIC DNA]</scope>
    <source>
        <strain evidence="10">CGMCC 1.7693</strain>
    </source>
</reference>
<dbReference type="EMBL" id="BMLW01000001">
    <property type="protein sequence ID" value="GGP07091.1"/>
    <property type="molecule type" value="Genomic_DNA"/>
</dbReference>
<dbReference type="PANTHER" id="PTHR23513:SF6">
    <property type="entry name" value="MAJOR FACILITATOR SUPERFAMILY ASSOCIATED DOMAIN-CONTAINING PROTEIN"/>
    <property type="match status" value="1"/>
</dbReference>